<keyword evidence="4" id="KW-1185">Reference proteome</keyword>
<comment type="caution">
    <text evidence="2">The sequence shown here is derived from an EMBL/GenBank/DDBJ whole genome shotgun (WGS) entry which is preliminary data.</text>
</comment>
<gene>
    <name evidence="3" type="ORF">ACEWY4_000104</name>
    <name evidence="2" type="ORF">ACEWY4_003152</name>
    <name evidence="1" type="ORF">ACEWY4_005977</name>
</gene>
<dbReference type="EMBL" id="JBHFQA010000006">
    <property type="protein sequence ID" value="KAL2096770.1"/>
    <property type="molecule type" value="Genomic_DNA"/>
</dbReference>
<evidence type="ECO:0000313" key="2">
    <source>
        <dbReference type="EMBL" id="KAL2101391.1"/>
    </source>
</evidence>
<proteinExistence type="predicted"/>
<sequence>MRRDAVIRGLVIYLGEKVEELFEDALEDTPFDATPHTLKILVIHGVGEGPLAVSILIDGKEILPGCGSTGKACTLLMGLIYALNLAYPPPLRYTFEVFQKLFLELDGTKLSPKVQALKSKLLS</sequence>
<dbReference type="PANTHER" id="PTHR31025:SF25">
    <property type="entry name" value="ZINC FINGER (C2H2)-60"/>
    <property type="match status" value="1"/>
</dbReference>
<evidence type="ECO:0000313" key="1">
    <source>
        <dbReference type="EMBL" id="KAL2096770.1"/>
    </source>
</evidence>
<dbReference type="Proteomes" id="UP001591681">
    <property type="component" value="Unassembled WGS sequence"/>
</dbReference>
<name>A0ABD1KQW6_9TELE</name>
<dbReference type="EMBL" id="JBHFQA010000003">
    <property type="protein sequence ID" value="KAL2101391.1"/>
    <property type="molecule type" value="Genomic_DNA"/>
</dbReference>
<protein>
    <submittedName>
        <fullName evidence="2">Uncharacterized protein</fullName>
    </submittedName>
</protein>
<evidence type="ECO:0000313" key="3">
    <source>
        <dbReference type="EMBL" id="KAL2103236.1"/>
    </source>
</evidence>
<dbReference type="EMBL" id="JBHFQA010000001">
    <property type="protein sequence ID" value="KAL2103236.1"/>
    <property type="molecule type" value="Genomic_DNA"/>
</dbReference>
<accession>A0ABD1KQW6</accession>
<reference evidence="2 4" key="1">
    <citation type="submission" date="2024-09" db="EMBL/GenBank/DDBJ databases">
        <title>A chromosome-level genome assembly of Gray's grenadier anchovy, Coilia grayii.</title>
        <authorList>
            <person name="Fu Z."/>
        </authorList>
    </citation>
    <scope>NUCLEOTIDE SEQUENCE [LARGE SCALE GENOMIC DNA]</scope>
    <source>
        <strain evidence="2">G4</strain>
        <tissue evidence="2">Muscle</tissue>
    </source>
</reference>
<evidence type="ECO:0000313" key="4">
    <source>
        <dbReference type="Proteomes" id="UP001591681"/>
    </source>
</evidence>
<dbReference type="AlphaFoldDB" id="A0ABD1KQW6"/>
<dbReference type="PANTHER" id="PTHR31025">
    <property type="entry name" value="SI:CH211-196P9.1-RELATED"/>
    <property type="match status" value="1"/>
</dbReference>
<organism evidence="2 4">
    <name type="scientific">Coilia grayii</name>
    <name type="common">Gray's grenadier anchovy</name>
    <dbReference type="NCBI Taxonomy" id="363190"/>
    <lineage>
        <taxon>Eukaryota</taxon>
        <taxon>Metazoa</taxon>
        <taxon>Chordata</taxon>
        <taxon>Craniata</taxon>
        <taxon>Vertebrata</taxon>
        <taxon>Euteleostomi</taxon>
        <taxon>Actinopterygii</taxon>
        <taxon>Neopterygii</taxon>
        <taxon>Teleostei</taxon>
        <taxon>Clupei</taxon>
        <taxon>Clupeiformes</taxon>
        <taxon>Clupeoidei</taxon>
        <taxon>Engraulidae</taxon>
        <taxon>Coilinae</taxon>
        <taxon>Coilia</taxon>
    </lineage>
</organism>